<organism evidence="1 2">
    <name type="scientific">Robertmurraya yapensis</name>
    <name type="common">ex Hitch et al 2024</name>
    <dbReference type="NCBI Taxonomy" id="3133160"/>
    <lineage>
        <taxon>Bacteria</taxon>
        <taxon>Bacillati</taxon>
        <taxon>Bacillota</taxon>
        <taxon>Bacilli</taxon>
        <taxon>Bacillales</taxon>
        <taxon>Bacillaceae</taxon>
        <taxon>Robertmurraya</taxon>
    </lineage>
</organism>
<name>A0ACC6SGG8_9BACI</name>
<evidence type="ECO:0000313" key="2">
    <source>
        <dbReference type="Proteomes" id="UP001439875"/>
    </source>
</evidence>
<protein>
    <submittedName>
        <fullName evidence="1">Thermonuclease family protein</fullName>
    </submittedName>
</protein>
<comment type="caution">
    <text evidence="1">The sequence shown here is derived from an EMBL/GenBank/DDBJ whole genome shotgun (WGS) entry which is preliminary data.</text>
</comment>
<dbReference type="Proteomes" id="UP001439875">
    <property type="component" value="Unassembled WGS sequence"/>
</dbReference>
<sequence>MKFKLAFIVSIILLIVSGCSESSIIEEATATRDKFSNRVDSSAEDKTENKNISVREGHWYTWSIPNETRDYKAPDKTKLIEGKVVNVVDGDTLDIQITNGKEERVRLILVDTPESKGDYEDKPQPYAIEAYEFTKELLQDRTVWLEIDKEERDQYERLLAYIWLDDVVMNQEVLTKDDEVVIIGEKIGQITLNELLLREGLAEVAVFPPNNKYEKQFEDVQKQAKKEEEGIWK</sequence>
<evidence type="ECO:0000313" key="1">
    <source>
        <dbReference type="EMBL" id="MEQ2529182.1"/>
    </source>
</evidence>
<keyword evidence="2" id="KW-1185">Reference proteome</keyword>
<accession>A0ACC6SGG8</accession>
<reference evidence="1" key="1">
    <citation type="submission" date="2024-03" db="EMBL/GenBank/DDBJ databases">
        <title>Human intestinal bacterial collection.</title>
        <authorList>
            <person name="Pauvert C."/>
            <person name="Hitch T.C.A."/>
            <person name="Clavel T."/>
        </authorList>
    </citation>
    <scope>NUCLEOTIDE SEQUENCE</scope>
    <source>
        <strain evidence="1">CLA-AA-H227</strain>
    </source>
</reference>
<dbReference type="EMBL" id="JBBMEW010000029">
    <property type="protein sequence ID" value="MEQ2529182.1"/>
    <property type="molecule type" value="Genomic_DNA"/>
</dbReference>
<gene>
    <name evidence="1" type="ORF">WMO40_21135</name>
</gene>
<proteinExistence type="predicted"/>